<gene>
    <name evidence="3" type="ORF">BJZ21_001667</name>
</gene>
<dbReference type="AlphaFoldDB" id="A0A7Y9E5F9"/>
<sequence>MEDHFEPAGWALGLSGVAVLAGAWLAYVTGDVVGGVRTHMDATLVLGVLGLVLVGDGLALLHHGQQTIRRRGREAEAARLAAEEDERRRARETLRAQQQAQQQAQQRVERHDTDH</sequence>
<evidence type="ECO:0000256" key="1">
    <source>
        <dbReference type="SAM" id="MobiDB-lite"/>
    </source>
</evidence>
<evidence type="ECO:0000313" key="4">
    <source>
        <dbReference type="Proteomes" id="UP000535511"/>
    </source>
</evidence>
<reference evidence="3 4" key="1">
    <citation type="submission" date="2020-07" db="EMBL/GenBank/DDBJ databases">
        <title>Sequencing the genomes of 1000 actinobacteria strains.</title>
        <authorList>
            <person name="Klenk H.-P."/>
        </authorList>
    </citation>
    <scope>NUCLEOTIDE SEQUENCE [LARGE SCALE GENOMIC DNA]</scope>
    <source>
        <strain evidence="3 4">DSM 21350</strain>
    </source>
</reference>
<feature type="region of interest" description="Disordered" evidence="1">
    <location>
        <begin position="79"/>
        <end position="115"/>
    </location>
</feature>
<keyword evidence="2" id="KW-1133">Transmembrane helix</keyword>
<keyword evidence="4" id="KW-1185">Reference proteome</keyword>
<feature type="compositionally biased region" description="Low complexity" evidence="1">
    <location>
        <begin position="95"/>
        <end position="106"/>
    </location>
</feature>
<dbReference type="RefSeq" id="WP_179663310.1">
    <property type="nucleotide sequence ID" value="NZ_JACCBG010000001.1"/>
</dbReference>
<dbReference type="EMBL" id="JACCBG010000001">
    <property type="protein sequence ID" value="NYD41584.1"/>
    <property type="molecule type" value="Genomic_DNA"/>
</dbReference>
<feature type="transmembrane region" description="Helical" evidence="2">
    <location>
        <begin position="12"/>
        <end position="30"/>
    </location>
</feature>
<comment type="caution">
    <text evidence="3">The sequence shown here is derived from an EMBL/GenBank/DDBJ whole genome shotgun (WGS) entry which is preliminary data.</text>
</comment>
<protein>
    <submittedName>
        <fullName evidence="3">Uncharacterized protein</fullName>
    </submittedName>
</protein>
<proteinExistence type="predicted"/>
<keyword evidence="2" id="KW-0472">Membrane</keyword>
<feature type="transmembrane region" description="Helical" evidence="2">
    <location>
        <begin position="42"/>
        <end position="61"/>
    </location>
</feature>
<name>A0A7Y9E5F9_9ACTN</name>
<dbReference type="Proteomes" id="UP000535511">
    <property type="component" value="Unassembled WGS sequence"/>
</dbReference>
<accession>A0A7Y9E5F9</accession>
<organism evidence="3 4">
    <name type="scientific">Nocardioides panaciterrulae</name>
    <dbReference type="NCBI Taxonomy" id="661492"/>
    <lineage>
        <taxon>Bacteria</taxon>
        <taxon>Bacillati</taxon>
        <taxon>Actinomycetota</taxon>
        <taxon>Actinomycetes</taxon>
        <taxon>Propionibacteriales</taxon>
        <taxon>Nocardioidaceae</taxon>
        <taxon>Nocardioides</taxon>
    </lineage>
</organism>
<evidence type="ECO:0000313" key="3">
    <source>
        <dbReference type="EMBL" id="NYD41584.1"/>
    </source>
</evidence>
<feature type="compositionally biased region" description="Basic and acidic residues" evidence="1">
    <location>
        <begin position="79"/>
        <end position="94"/>
    </location>
</feature>
<evidence type="ECO:0000256" key="2">
    <source>
        <dbReference type="SAM" id="Phobius"/>
    </source>
</evidence>
<keyword evidence="2" id="KW-0812">Transmembrane</keyword>